<dbReference type="WBParaSite" id="HCON_00085220-00001">
    <property type="protein sequence ID" value="HCON_00085220-00001"/>
    <property type="gene ID" value="HCON_00085220"/>
</dbReference>
<name>A0A7I4YCP6_HAECO</name>
<organism evidence="2 3">
    <name type="scientific">Haemonchus contortus</name>
    <name type="common">Barber pole worm</name>
    <dbReference type="NCBI Taxonomy" id="6289"/>
    <lineage>
        <taxon>Eukaryota</taxon>
        <taxon>Metazoa</taxon>
        <taxon>Ecdysozoa</taxon>
        <taxon>Nematoda</taxon>
        <taxon>Chromadorea</taxon>
        <taxon>Rhabditida</taxon>
        <taxon>Rhabditina</taxon>
        <taxon>Rhabditomorpha</taxon>
        <taxon>Strongyloidea</taxon>
        <taxon>Trichostrongylidae</taxon>
        <taxon>Haemonchus</taxon>
    </lineage>
</organism>
<feature type="compositionally biased region" description="Low complexity" evidence="1">
    <location>
        <begin position="37"/>
        <end position="59"/>
    </location>
</feature>
<feature type="region of interest" description="Disordered" evidence="1">
    <location>
        <begin position="1"/>
        <end position="59"/>
    </location>
</feature>
<dbReference type="Proteomes" id="UP000025227">
    <property type="component" value="Unplaced"/>
</dbReference>
<reference evidence="3" key="1">
    <citation type="submission" date="2020-12" db="UniProtKB">
        <authorList>
            <consortium name="WormBaseParasite"/>
        </authorList>
    </citation>
    <scope>IDENTIFICATION</scope>
    <source>
        <strain evidence="3">MHco3</strain>
    </source>
</reference>
<evidence type="ECO:0000313" key="3">
    <source>
        <dbReference type="WBParaSite" id="HCON_00085220-00001"/>
    </source>
</evidence>
<dbReference type="AlphaFoldDB" id="A0A7I4YCP6"/>
<sequence>MAEEEQNVVGEEVPAEPDNNHVNQQQDQQPQEEEQQHQGPQQQQQGPQQQQQGQDQGQPAFNFEGFRRQIPEEEELSLMRAEIQRILGRTDAISSMKNRIDMIHREVHVVEHSVQSIKDLVEEAMDGLVKVNNLQKQILNRFKRKSMQDKDNTTLMPRPCNRARDGPSQYLSPRGARSATAITTPAIAGASTTFVIDAVVCLSVIVASAY</sequence>
<proteinExistence type="predicted"/>
<protein>
    <submittedName>
        <fullName evidence="3">t-SNARE coiled-coil homology domain-containing protein</fullName>
    </submittedName>
</protein>
<evidence type="ECO:0000313" key="2">
    <source>
        <dbReference type="Proteomes" id="UP000025227"/>
    </source>
</evidence>
<accession>A0A7I4YCP6</accession>
<dbReference type="SUPFAM" id="SSF81995">
    <property type="entry name" value="beta-sandwich domain of Sec23/24"/>
    <property type="match status" value="1"/>
</dbReference>
<dbReference type="OrthoDB" id="10583005at2759"/>
<keyword evidence="2" id="KW-1185">Reference proteome</keyword>
<evidence type="ECO:0000256" key="1">
    <source>
        <dbReference type="SAM" id="MobiDB-lite"/>
    </source>
</evidence>